<reference evidence="2 3" key="1">
    <citation type="submission" date="2023-09" db="EMBL/GenBank/DDBJ databases">
        <authorList>
            <person name="Wang M."/>
        </authorList>
    </citation>
    <scope>NUCLEOTIDE SEQUENCE [LARGE SCALE GENOMIC DNA]</scope>
    <source>
        <strain evidence="2">GT-2023</strain>
        <tissue evidence="2">Liver</tissue>
    </source>
</reference>
<organism evidence="2 3">
    <name type="scientific">Cirrhinus molitorella</name>
    <name type="common">mud carp</name>
    <dbReference type="NCBI Taxonomy" id="172907"/>
    <lineage>
        <taxon>Eukaryota</taxon>
        <taxon>Metazoa</taxon>
        <taxon>Chordata</taxon>
        <taxon>Craniata</taxon>
        <taxon>Vertebrata</taxon>
        <taxon>Euteleostomi</taxon>
        <taxon>Actinopterygii</taxon>
        <taxon>Neopterygii</taxon>
        <taxon>Teleostei</taxon>
        <taxon>Ostariophysi</taxon>
        <taxon>Cypriniformes</taxon>
        <taxon>Cyprinidae</taxon>
        <taxon>Labeoninae</taxon>
        <taxon>Labeonini</taxon>
        <taxon>Cirrhinus</taxon>
    </lineage>
</organism>
<evidence type="ECO:0000256" key="1">
    <source>
        <dbReference type="SAM" id="MobiDB-lite"/>
    </source>
</evidence>
<protein>
    <submittedName>
        <fullName evidence="2">Uncharacterized protein</fullName>
    </submittedName>
</protein>
<sequence length="113" mass="13045">MCLSFIIWRSSLTYTKQIQRVPVLLDLPYRVLCHRWISDRVNTHTASSNILRLKTGMFSDALDAVGQVEGLTLSPPQTLPDPDDEVELGTETKRRGRYRHSLQILKPFRITHK</sequence>
<name>A0ABR3MEJ0_9TELE</name>
<dbReference type="Proteomes" id="UP001558613">
    <property type="component" value="Unassembled WGS sequence"/>
</dbReference>
<evidence type="ECO:0000313" key="2">
    <source>
        <dbReference type="EMBL" id="KAL1262394.1"/>
    </source>
</evidence>
<dbReference type="EMBL" id="JAYMGO010000014">
    <property type="protein sequence ID" value="KAL1262394.1"/>
    <property type="molecule type" value="Genomic_DNA"/>
</dbReference>
<proteinExistence type="predicted"/>
<keyword evidence="3" id="KW-1185">Reference proteome</keyword>
<evidence type="ECO:0000313" key="3">
    <source>
        <dbReference type="Proteomes" id="UP001558613"/>
    </source>
</evidence>
<gene>
    <name evidence="2" type="ORF">QQF64_007659</name>
</gene>
<comment type="caution">
    <text evidence="2">The sequence shown here is derived from an EMBL/GenBank/DDBJ whole genome shotgun (WGS) entry which is preliminary data.</text>
</comment>
<accession>A0ABR3MEJ0</accession>
<feature type="region of interest" description="Disordered" evidence="1">
    <location>
        <begin position="72"/>
        <end position="92"/>
    </location>
</feature>